<dbReference type="RefSeq" id="WP_077920991.1">
    <property type="nucleotide sequence ID" value="NZ_SBLB01000003.1"/>
</dbReference>
<feature type="region of interest" description="Disordered" evidence="1">
    <location>
        <begin position="108"/>
        <end position="128"/>
    </location>
</feature>
<proteinExistence type="predicted"/>
<sequence length="250" mass="29378">MSFKSIQIRYQTARSLPAPYAYFYTLTLTPLVGEISVDLAITYPDRDDIDEDELIAEGYTRDDDFGWTGRLPQTWRQTLISLAEKTKLQRVDEEQLDEDDDFWDIKLEPTAGPVRQGRPEQRPNSSPDDWQYLVQELIQAAYESMGRERPFELTYLRINGRQEGMELRMTASFVARNVQILTLHDRRERTRTLPWSTLQRVMSTVYAYDYDPAEAQTKRPRTDGRWLNLGTDDWYDIADYTEVSETLEHL</sequence>
<name>A0A4Q2UJL8_9BACT</name>
<organism evidence="2 3">
    <name type="scientific">Spirosoma sordidisoli</name>
    <dbReference type="NCBI Taxonomy" id="2502893"/>
    <lineage>
        <taxon>Bacteria</taxon>
        <taxon>Pseudomonadati</taxon>
        <taxon>Bacteroidota</taxon>
        <taxon>Cytophagia</taxon>
        <taxon>Cytophagales</taxon>
        <taxon>Cytophagaceae</taxon>
        <taxon>Spirosoma</taxon>
    </lineage>
</organism>
<dbReference type="EMBL" id="SBLB01000003">
    <property type="protein sequence ID" value="RYC69434.1"/>
    <property type="molecule type" value="Genomic_DNA"/>
</dbReference>
<evidence type="ECO:0000256" key="1">
    <source>
        <dbReference type="SAM" id="MobiDB-lite"/>
    </source>
</evidence>
<reference evidence="2 3" key="1">
    <citation type="submission" date="2019-01" db="EMBL/GenBank/DDBJ databases">
        <title>Spirosoma flava sp. nov., a propanil-degrading bacterium isolated from herbicide-contaminated soil.</title>
        <authorList>
            <person name="Zhang L."/>
            <person name="Jiang J.-D."/>
        </authorList>
    </citation>
    <scope>NUCLEOTIDE SEQUENCE [LARGE SCALE GENOMIC DNA]</scope>
    <source>
        <strain evidence="2 3">TY50</strain>
    </source>
</reference>
<protein>
    <submittedName>
        <fullName evidence="2">Uncharacterized protein</fullName>
    </submittedName>
</protein>
<evidence type="ECO:0000313" key="3">
    <source>
        <dbReference type="Proteomes" id="UP000290407"/>
    </source>
</evidence>
<evidence type="ECO:0000313" key="2">
    <source>
        <dbReference type="EMBL" id="RYC69434.1"/>
    </source>
</evidence>
<comment type="caution">
    <text evidence="2">The sequence shown here is derived from an EMBL/GenBank/DDBJ whole genome shotgun (WGS) entry which is preliminary data.</text>
</comment>
<keyword evidence="3" id="KW-1185">Reference proteome</keyword>
<gene>
    <name evidence="2" type="ORF">EQG79_12565</name>
</gene>
<dbReference type="AlphaFoldDB" id="A0A4Q2UJL8"/>
<dbReference type="Proteomes" id="UP000290407">
    <property type="component" value="Unassembled WGS sequence"/>
</dbReference>
<accession>A0A4Q2UJL8</accession>